<evidence type="ECO:0000313" key="3">
    <source>
        <dbReference type="Proteomes" id="UP001348817"/>
    </source>
</evidence>
<organism evidence="2 3">
    <name type="scientific">Fulvitalea axinellae</name>
    <dbReference type="NCBI Taxonomy" id="1182444"/>
    <lineage>
        <taxon>Bacteria</taxon>
        <taxon>Pseudomonadati</taxon>
        <taxon>Bacteroidota</taxon>
        <taxon>Cytophagia</taxon>
        <taxon>Cytophagales</taxon>
        <taxon>Persicobacteraceae</taxon>
        <taxon>Fulvitalea</taxon>
    </lineage>
</organism>
<keyword evidence="1" id="KW-1133">Transmembrane helix</keyword>
<dbReference type="AlphaFoldDB" id="A0AAU9CHL3"/>
<reference evidence="2 3" key="1">
    <citation type="submission" date="2021-12" db="EMBL/GenBank/DDBJ databases">
        <title>Genome sequencing of bacteria with rrn-lacking chromosome and rrn-plasmid.</title>
        <authorList>
            <person name="Anda M."/>
            <person name="Iwasaki W."/>
        </authorList>
    </citation>
    <scope>NUCLEOTIDE SEQUENCE [LARGE SCALE GENOMIC DNA]</scope>
    <source>
        <strain evidence="2 3">DSM 100852</strain>
    </source>
</reference>
<feature type="transmembrane region" description="Helical" evidence="1">
    <location>
        <begin position="95"/>
        <end position="116"/>
    </location>
</feature>
<feature type="transmembrane region" description="Helical" evidence="1">
    <location>
        <begin position="6"/>
        <end position="26"/>
    </location>
</feature>
<dbReference type="EMBL" id="AP025314">
    <property type="protein sequence ID" value="BDD08281.1"/>
    <property type="molecule type" value="Genomic_DNA"/>
</dbReference>
<feature type="transmembrane region" description="Helical" evidence="1">
    <location>
        <begin position="71"/>
        <end position="89"/>
    </location>
</feature>
<dbReference type="Proteomes" id="UP001348817">
    <property type="component" value="Chromosome"/>
</dbReference>
<keyword evidence="1" id="KW-0472">Membrane</keyword>
<keyword evidence="1" id="KW-0812">Transmembrane</keyword>
<gene>
    <name evidence="2" type="ORF">FUAX_07130</name>
</gene>
<evidence type="ECO:0000313" key="2">
    <source>
        <dbReference type="EMBL" id="BDD08281.1"/>
    </source>
</evidence>
<dbReference type="KEGG" id="fax:FUAX_07130"/>
<keyword evidence="3" id="KW-1185">Reference proteome</keyword>
<dbReference type="RefSeq" id="WP_338393549.1">
    <property type="nucleotide sequence ID" value="NZ_AP025314.1"/>
</dbReference>
<name>A0AAU9CHL3_9BACT</name>
<protein>
    <submittedName>
        <fullName evidence="2">Uncharacterized protein</fullName>
    </submittedName>
</protein>
<evidence type="ECO:0000256" key="1">
    <source>
        <dbReference type="SAM" id="Phobius"/>
    </source>
</evidence>
<proteinExistence type="predicted"/>
<accession>A0AAU9CHL3</accession>
<sequence>MAEWLIENPIVTGALTTLLMWCDYFLSITQEKERQAHYYAHYKSYPINTIEGNPTVRQEISKLKIISVKHLPFAVGLGVLVAIGLPYIPVEIARFFLGFLWGTYLIVNTQHISNLIGYRVSKKGVHGCIWMHQRVGYYVQAGRYFTTALFLLVLSALVQDLTLYGVTAAAFNSSFRMFMWVKKVPKIEAGDPVPAHFTDEGTTVSE</sequence>